<keyword evidence="3" id="KW-1185">Reference proteome</keyword>
<dbReference type="Proteomes" id="UP000256645">
    <property type="component" value="Unassembled WGS sequence"/>
</dbReference>
<feature type="compositionally biased region" description="Basic and acidic residues" evidence="1">
    <location>
        <begin position="24"/>
        <end position="33"/>
    </location>
</feature>
<organism evidence="2 3">
    <name type="scientific">Coleophoma cylindrospora</name>
    <dbReference type="NCBI Taxonomy" id="1849047"/>
    <lineage>
        <taxon>Eukaryota</taxon>
        <taxon>Fungi</taxon>
        <taxon>Dikarya</taxon>
        <taxon>Ascomycota</taxon>
        <taxon>Pezizomycotina</taxon>
        <taxon>Leotiomycetes</taxon>
        <taxon>Helotiales</taxon>
        <taxon>Dermateaceae</taxon>
        <taxon>Coleophoma</taxon>
    </lineage>
</organism>
<protein>
    <submittedName>
        <fullName evidence="2">Uncharacterized protein</fullName>
    </submittedName>
</protein>
<dbReference type="EMBL" id="PDLM01000014">
    <property type="protein sequence ID" value="RDW62035.1"/>
    <property type="molecule type" value="Genomic_DNA"/>
</dbReference>
<evidence type="ECO:0000313" key="3">
    <source>
        <dbReference type="Proteomes" id="UP000256645"/>
    </source>
</evidence>
<accession>A0A3D8QJQ1</accession>
<feature type="region of interest" description="Disordered" evidence="1">
    <location>
        <begin position="1"/>
        <end position="33"/>
    </location>
</feature>
<gene>
    <name evidence="2" type="ORF">BP6252_11468</name>
</gene>
<name>A0A3D8QJQ1_9HELO</name>
<evidence type="ECO:0000313" key="2">
    <source>
        <dbReference type="EMBL" id="RDW62035.1"/>
    </source>
</evidence>
<evidence type="ECO:0000256" key="1">
    <source>
        <dbReference type="SAM" id="MobiDB-lite"/>
    </source>
</evidence>
<reference evidence="2 3" key="1">
    <citation type="journal article" date="2018" name="IMA Fungus">
        <title>IMA Genome-F 9: Draft genome sequence of Annulohypoxylon stygium, Aspergillus mulundensis, Berkeleyomyces basicola (syn. Thielaviopsis basicola), Ceratocystis smalleyi, two Cercospora beticola strains, Coleophoma cylindrospora, Fusarium fracticaudum, Phialophora cf. hyalina, and Morchella septimelata.</title>
        <authorList>
            <person name="Wingfield B.D."/>
            <person name="Bills G.F."/>
            <person name="Dong Y."/>
            <person name="Huang W."/>
            <person name="Nel W.J."/>
            <person name="Swalarsk-Parry B.S."/>
            <person name="Vaghefi N."/>
            <person name="Wilken P.M."/>
            <person name="An Z."/>
            <person name="de Beer Z.W."/>
            <person name="De Vos L."/>
            <person name="Chen L."/>
            <person name="Duong T.A."/>
            <person name="Gao Y."/>
            <person name="Hammerbacher A."/>
            <person name="Kikkert J.R."/>
            <person name="Li Y."/>
            <person name="Li H."/>
            <person name="Li K."/>
            <person name="Li Q."/>
            <person name="Liu X."/>
            <person name="Ma X."/>
            <person name="Naidoo K."/>
            <person name="Pethybridge S.J."/>
            <person name="Sun J."/>
            <person name="Steenkamp E.T."/>
            <person name="van der Nest M.A."/>
            <person name="van Wyk S."/>
            <person name="Wingfield M.J."/>
            <person name="Xiong C."/>
            <person name="Yue Q."/>
            <person name="Zhang X."/>
        </authorList>
    </citation>
    <scope>NUCLEOTIDE SEQUENCE [LARGE SCALE GENOMIC DNA]</scope>
    <source>
        <strain evidence="2 3">BP6252</strain>
    </source>
</reference>
<comment type="caution">
    <text evidence="2">The sequence shown here is derived from an EMBL/GenBank/DDBJ whole genome shotgun (WGS) entry which is preliminary data.</text>
</comment>
<dbReference type="AlphaFoldDB" id="A0A3D8QJQ1"/>
<sequence>MDSHTETQNRIKSSNSASVIPKTPKSEMERDRINEEIDQILESLSGWGIDLLANTSPQSPSKRLIRAMQSEEQAEANKCSFMIKFLRFKSDVFPILSRFDQEARQLYSEWARKPKADLETLPAQTRQNMRPMTSAQKREIQKLLHDLLETKYVEVRGPTSPSKAGVRADIFASKSFSGLNTSKTVSGIDPAKSFGGIDASKSFPGPVKSTSLFSSEPEKDFAAKASRSSNLSTKLASFETVSETTETAEARECLEIDMGTNVAPIPFILTPRQVASKRALRTTEDERHFKIPRIPNAKDRSFESGTSAEAYSCLSSRIHSFKSRSTDTSFISHISRVSSQGDHNYVSQSTQTTVEDEPPKLATQVDQNLLCDDTIPQESENWGSSLDPADINLLDFNAADTEKPADPQYEALSNEEKLRIRLEHVFREFLYLLELLC</sequence>
<dbReference type="OrthoDB" id="10055769at2759"/>
<proteinExistence type="predicted"/>